<dbReference type="Pfam" id="PF23636">
    <property type="entry name" value="DUF7144"/>
    <property type="match status" value="1"/>
</dbReference>
<evidence type="ECO:0000256" key="1">
    <source>
        <dbReference type="SAM" id="Phobius"/>
    </source>
</evidence>
<comment type="caution">
    <text evidence="3">The sequence shown here is derived from an EMBL/GenBank/DDBJ whole genome shotgun (WGS) entry which is preliminary data.</text>
</comment>
<evidence type="ECO:0000259" key="2">
    <source>
        <dbReference type="Pfam" id="PF23636"/>
    </source>
</evidence>
<proteinExistence type="predicted"/>
<sequence>MSNTRSTSSPWASGASVFAGCLLLTVGVFGFFQGLIAIVNGKDFFVTTPNYFVSFDASQWGWIHLILGILVAGTGLLIFTGNVLARSVGIFLASLQALANFLWLPYYPIWGIIIIALDVFIIWGLATTRLDQE</sequence>
<feature type="transmembrane region" description="Helical" evidence="1">
    <location>
        <begin position="59"/>
        <end position="79"/>
    </location>
</feature>
<evidence type="ECO:0000313" key="4">
    <source>
        <dbReference type="Proteomes" id="UP001596189"/>
    </source>
</evidence>
<keyword evidence="1" id="KW-1133">Transmembrane helix</keyword>
<name>A0ABW1JDE9_9ACTN</name>
<feature type="domain" description="DUF7144" evidence="2">
    <location>
        <begin position="16"/>
        <end position="128"/>
    </location>
</feature>
<accession>A0ABW1JDE9</accession>
<feature type="transmembrane region" description="Helical" evidence="1">
    <location>
        <begin position="109"/>
        <end position="126"/>
    </location>
</feature>
<dbReference type="InterPro" id="IPR055568">
    <property type="entry name" value="DUF7144"/>
</dbReference>
<dbReference type="PROSITE" id="PS51257">
    <property type="entry name" value="PROKAR_LIPOPROTEIN"/>
    <property type="match status" value="1"/>
</dbReference>
<dbReference type="RefSeq" id="WP_345718406.1">
    <property type="nucleotide sequence ID" value="NZ_BAABFP010000008.1"/>
</dbReference>
<evidence type="ECO:0000313" key="3">
    <source>
        <dbReference type="EMBL" id="MFC6006942.1"/>
    </source>
</evidence>
<reference evidence="4" key="1">
    <citation type="journal article" date="2019" name="Int. J. Syst. Evol. Microbiol.">
        <title>The Global Catalogue of Microorganisms (GCM) 10K type strain sequencing project: providing services to taxonomists for standard genome sequencing and annotation.</title>
        <authorList>
            <consortium name="The Broad Institute Genomics Platform"/>
            <consortium name="The Broad Institute Genome Sequencing Center for Infectious Disease"/>
            <person name="Wu L."/>
            <person name="Ma J."/>
        </authorList>
    </citation>
    <scope>NUCLEOTIDE SEQUENCE [LARGE SCALE GENOMIC DNA]</scope>
    <source>
        <strain evidence="4">KACC 14249</strain>
    </source>
</reference>
<keyword evidence="4" id="KW-1185">Reference proteome</keyword>
<keyword evidence="1" id="KW-0472">Membrane</keyword>
<dbReference type="EMBL" id="JBHSRD010000003">
    <property type="protein sequence ID" value="MFC6006942.1"/>
    <property type="molecule type" value="Genomic_DNA"/>
</dbReference>
<feature type="transmembrane region" description="Helical" evidence="1">
    <location>
        <begin position="12"/>
        <end position="39"/>
    </location>
</feature>
<dbReference type="Proteomes" id="UP001596189">
    <property type="component" value="Unassembled WGS sequence"/>
</dbReference>
<keyword evidence="1" id="KW-0812">Transmembrane</keyword>
<protein>
    <recommendedName>
        <fullName evidence="2">DUF7144 domain-containing protein</fullName>
    </recommendedName>
</protein>
<gene>
    <name evidence="3" type="ORF">ACFQDO_07345</name>
</gene>
<organism evidence="3 4">
    <name type="scientific">Angustibacter luteus</name>
    <dbReference type="NCBI Taxonomy" id="658456"/>
    <lineage>
        <taxon>Bacteria</taxon>
        <taxon>Bacillati</taxon>
        <taxon>Actinomycetota</taxon>
        <taxon>Actinomycetes</taxon>
        <taxon>Kineosporiales</taxon>
        <taxon>Kineosporiaceae</taxon>
    </lineage>
</organism>